<sequence>MRNECIKVTAWNECFLYLVDRRSRRFFLIPTSLVSYFYSIGLGYNSVRIPLIVLSLLFSSFGLSAQSSFVGTKNQPVQQRRKGSLPGLEAAKVPSGLNFPSDLEKTYGDPDFELGQEFDLNGMLIKYSAEDTTILRITGNVAMILKAGETRVYAILDDYQSSPNSVPLTQNLKIKPRTLELTVTHGQGKIFGEEDPIITFEASGFAYDESVTIISGSLTRDLGENAGKYAINLGDLAVGDNYQIEFSGSDFEIIEREIFVEAQSAEKYYGVEDPELAFLVTGVNPEIVDHILTGQPERLEGEKVGKYAIEVGDLRVSENYKLTFRGAVFEILPVELTAVFDPEEISTPWSETPQLPAFIKALTLNGQILEFKVTWVQNELDVYKSGTYFFSGIIDLEEGISNPENLKPTQKLTILPKPSPVDVLLNRRTFDPVSSALDIEIGQFTVLDDFDDVHVVSLVEGRLDNSEFQLDGFTLYWKNTREKETRTNYSILVQVEDRAGNRLEKEFGLKTEINLIGKMRIYNVFTPNNDGYNDTWGIPSGSLSEEIQVQVFNKYGELLFEAKNSQEQWDGTYQGKNLPADTYFWLITSSESSEIRKGFLSLIR</sequence>
<feature type="domain" description="MBG" evidence="3">
    <location>
        <begin position="260"/>
        <end position="329"/>
    </location>
</feature>
<evidence type="ECO:0000313" key="5">
    <source>
        <dbReference type="Proteomes" id="UP000236736"/>
    </source>
</evidence>
<keyword evidence="5" id="KW-1185">Reference proteome</keyword>
<evidence type="ECO:0000313" key="4">
    <source>
        <dbReference type="EMBL" id="SEG00331.1"/>
    </source>
</evidence>
<dbReference type="Proteomes" id="UP000236736">
    <property type="component" value="Unassembled WGS sequence"/>
</dbReference>
<evidence type="ECO:0000259" key="2">
    <source>
        <dbReference type="Pfam" id="PF07532"/>
    </source>
</evidence>
<dbReference type="Pfam" id="PF13585">
    <property type="entry name" value="CHU_C"/>
    <property type="match status" value="1"/>
</dbReference>
<keyword evidence="1" id="KW-0472">Membrane</keyword>
<keyword evidence="1" id="KW-1133">Transmembrane helix</keyword>
<dbReference type="InterPro" id="IPR026341">
    <property type="entry name" value="T9SS_type_B"/>
</dbReference>
<dbReference type="InterPro" id="IPR011081">
    <property type="entry name" value="Big_4"/>
</dbReference>
<proteinExistence type="predicted"/>
<evidence type="ECO:0000259" key="3">
    <source>
        <dbReference type="Pfam" id="PF18676"/>
    </source>
</evidence>
<protein>
    <submittedName>
        <fullName evidence="4">Gliding motility-associated C-terminal domain-containing protein</fullName>
    </submittedName>
</protein>
<feature type="domain" description="MBG" evidence="3">
    <location>
        <begin position="182"/>
        <end position="251"/>
    </location>
</feature>
<accession>A0A1H5WLX8</accession>
<feature type="domain" description="Bacterial Ig-like" evidence="2">
    <location>
        <begin position="342"/>
        <end position="395"/>
    </location>
</feature>
<dbReference type="InterPro" id="IPR041286">
    <property type="entry name" value="MBG_2"/>
</dbReference>
<dbReference type="Pfam" id="PF18676">
    <property type="entry name" value="MBG_2"/>
    <property type="match status" value="2"/>
</dbReference>
<dbReference type="NCBIfam" id="TIGR04131">
    <property type="entry name" value="Bac_Flav_CTERM"/>
    <property type="match status" value="1"/>
</dbReference>
<dbReference type="STRING" id="1120964.GCA_001313265_01755"/>
<organism evidence="4 5">
    <name type="scientific">Algoriphagus boritolerans DSM 17298 = JCM 18970</name>
    <dbReference type="NCBI Taxonomy" id="1120964"/>
    <lineage>
        <taxon>Bacteria</taxon>
        <taxon>Pseudomonadati</taxon>
        <taxon>Bacteroidota</taxon>
        <taxon>Cytophagia</taxon>
        <taxon>Cytophagales</taxon>
        <taxon>Cyclobacteriaceae</taxon>
        <taxon>Algoriphagus</taxon>
    </lineage>
</organism>
<evidence type="ECO:0000256" key="1">
    <source>
        <dbReference type="SAM" id="Phobius"/>
    </source>
</evidence>
<gene>
    <name evidence="4" type="ORF">SAMN03080598_02141</name>
</gene>
<dbReference type="AlphaFoldDB" id="A0A1H5WLX8"/>
<keyword evidence="1" id="KW-0812">Transmembrane</keyword>
<reference evidence="5" key="1">
    <citation type="submission" date="2016-10" db="EMBL/GenBank/DDBJ databases">
        <authorList>
            <person name="Varghese N."/>
            <person name="Submissions S."/>
        </authorList>
    </citation>
    <scope>NUCLEOTIDE SEQUENCE [LARGE SCALE GENOMIC DNA]</scope>
    <source>
        <strain evidence="5">DSM 17298</strain>
    </source>
</reference>
<feature type="transmembrane region" description="Helical" evidence="1">
    <location>
        <begin position="26"/>
        <end position="45"/>
    </location>
</feature>
<dbReference type="EMBL" id="FNVR01000010">
    <property type="protein sequence ID" value="SEG00331.1"/>
    <property type="molecule type" value="Genomic_DNA"/>
</dbReference>
<dbReference type="Pfam" id="PF07532">
    <property type="entry name" value="Big_4"/>
    <property type="match status" value="1"/>
</dbReference>
<name>A0A1H5WLX8_9BACT</name>